<name>A0A4Y7SWG8_COPMI</name>
<reference evidence="1 2" key="1">
    <citation type="journal article" date="2019" name="Nat. Ecol. Evol.">
        <title>Megaphylogeny resolves global patterns of mushroom evolution.</title>
        <authorList>
            <person name="Varga T."/>
            <person name="Krizsan K."/>
            <person name="Foldi C."/>
            <person name="Dima B."/>
            <person name="Sanchez-Garcia M."/>
            <person name="Sanchez-Ramirez S."/>
            <person name="Szollosi G.J."/>
            <person name="Szarkandi J.G."/>
            <person name="Papp V."/>
            <person name="Albert L."/>
            <person name="Andreopoulos W."/>
            <person name="Angelini C."/>
            <person name="Antonin V."/>
            <person name="Barry K.W."/>
            <person name="Bougher N.L."/>
            <person name="Buchanan P."/>
            <person name="Buyck B."/>
            <person name="Bense V."/>
            <person name="Catcheside P."/>
            <person name="Chovatia M."/>
            <person name="Cooper J."/>
            <person name="Damon W."/>
            <person name="Desjardin D."/>
            <person name="Finy P."/>
            <person name="Geml J."/>
            <person name="Haridas S."/>
            <person name="Hughes K."/>
            <person name="Justo A."/>
            <person name="Karasinski D."/>
            <person name="Kautmanova I."/>
            <person name="Kiss B."/>
            <person name="Kocsube S."/>
            <person name="Kotiranta H."/>
            <person name="LaButti K.M."/>
            <person name="Lechner B.E."/>
            <person name="Liimatainen K."/>
            <person name="Lipzen A."/>
            <person name="Lukacs Z."/>
            <person name="Mihaltcheva S."/>
            <person name="Morgado L.N."/>
            <person name="Niskanen T."/>
            <person name="Noordeloos M.E."/>
            <person name="Ohm R.A."/>
            <person name="Ortiz-Santana B."/>
            <person name="Ovrebo C."/>
            <person name="Racz N."/>
            <person name="Riley R."/>
            <person name="Savchenko A."/>
            <person name="Shiryaev A."/>
            <person name="Soop K."/>
            <person name="Spirin V."/>
            <person name="Szebenyi C."/>
            <person name="Tomsovsky M."/>
            <person name="Tulloss R.E."/>
            <person name="Uehling J."/>
            <person name="Grigoriev I.V."/>
            <person name="Vagvolgyi C."/>
            <person name="Papp T."/>
            <person name="Martin F.M."/>
            <person name="Miettinen O."/>
            <person name="Hibbett D.S."/>
            <person name="Nagy L.G."/>
        </authorList>
    </citation>
    <scope>NUCLEOTIDE SEQUENCE [LARGE SCALE GENOMIC DNA]</scope>
    <source>
        <strain evidence="1 2">FP101781</strain>
    </source>
</reference>
<dbReference type="EMBL" id="QPFP01000050">
    <property type="protein sequence ID" value="TEB26210.1"/>
    <property type="molecule type" value="Genomic_DNA"/>
</dbReference>
<comment type="caution">
    <text evidence="1">The sequence shown here is derived from an EMBL/GenBank/DDBJ whole genome shotgun (WGS) entry which is preliminary data.</text>
</comment>
<organism evidence="1 2">
    <name type="scientific">Coprinellus micaceus</name>
    <name type="common">Glistening ink-cap mushroom</name>
    <name type="synonym">Coprinus micaceus</name>
    <dbReference type="NCBI Taxonomy" id="71717"/>
    <lineage>
        <taxon>Eukaryota</taxon>
        <taxon>Fungi</taxon>
        <taxon>Dikarya</taxon>
        <taxon>Basidiomycota</taxon>
        <taxon>Agaricomycotina</taxon>
        <taxon>Agaricomycetes</taxon>
        <taxon>Agaricomycetidae</taxon>
        <taxon>Agaricales</taxon>
        <taxon>Agaricineae</taxon>
        <taxon>Psathyrellaceae</taxon>
        <taxon>Coprinellus</taxon>
    </lineage>
</organism>
<gene>
    <name evidence="1" type="ORF">FA13DRAFT_1100387</name>
</gene>
<keyword evidence="2" id="KW-1185">Reference proteome</keyword>
<sequence>MWQPTAACVGRPQGFSAREIRVPWCVVHSRVSPSPSLPLPSPMPMPASHGPRSLTLPMPPFLVLPVAIVEIPACERRYLEARSSNPHCSSGFSSRRRSPDAISIPSALFNACITVQFR</sequence>
<proteinExistence type="predicted"/>
<accession>A0A4Y7SWG8</accession>
<protein>
    <submittedName>
        <fullName evidence="1">Uncharacterized protein</fullName>
    </submittedName>
</protein>
<dbReference type="AlphaFoldDB" id="A0A4Y7SWG8"/>
<evidence type="ECO:0000313" key="2">
    <source>
        <dbReference type="Proteomes" id="UP000298030"/>
    </source>
</evidence>
<dbReference type="Proteomes" id="UP000298030">
    <property type="component" value="Unassembled WGS sequence"/>
</dbReference>
<evidence type="ECO:0000313" key="1">
    <source>
        <dbReference type="EMBL" id="TEB26210.1"/>
    </source>
</evidence>